<feature type="chain" id="PRO_5012064787" evidence="7">
    <location>
        <begin position="22"/>
        <end position="447"/>
    </location>
</feature>
<evidence type="ECO:0000256" key="6">
    <source>
        <dbReference type="ARBA" id="ARBA00023049"/>
    </source>
</evidence>
<name>A0A2A2SD69_9SPHN</name>
<gene>
    <name evidence="9" type="ORF">CKY28_14480</name>
</gene>
<evidence type="ECO:0000256" key="2">
    <source>
        <dbReference type="ARBA" id="ARBA00022670"/>
    </source>
</evidence>
<dbReference type="GO" id="GO:0046872">
    <property type="term" value="F:metal ion binding"/>
    <property type="evidence" value="ECO:0007669"/>
    <property type="project" value="UniProtKB-KW"/>
</dbReference>
<dbReference type="Pfam" id="PF13432">
    <property type="entry name" value="TPR_16"/>
    <property type="match status" value="2"/>
</dbReference>
<dbReference type="Gene3D" id="3.30.2010.10">
    <property type="entry name" value="Metalloproteases ('zincins'), catalytic domain"/>
    <property type="match status" value="1"/>
</dbReference>
<accession>A0A2A2SD69</accession>
<keyword evidence="7" id="KW-0732">Signal</keyword>
<protein>
    <submittedName>
        <fullName evidence="9">Peptidase M48</fullName>
    </submittedName>
</protein>
<keyword evidence="10" id="KW-1185">Reference proteome</keyword>
<keyword evidence="3" id="KW-0479">Metal-binding</keyword>
<evidence type="ECO:0000256" key="5">
    <source>
        <dbReference type="ARBA" id="ARBA00022833"/>
    </source>
</evidence>
<comment type="caution">
    <text evidence="9">The sequence shown here is derived from an EMBL/GenBank/DDBJ whole genome shotgun (WGS) entry which is preliminary data.</text>
</comment>
<dbReference type="PANTHER" id="PTHR22726">
    <property type="entry name" value="METALLOENDOPEPTIDASE OMA1"/>
    <property type="match status" value="1"/>
</dbReference>
<dbReference type="GO" id="GO:0051603">
    <property type="term" value="P:proteolysis involved in protein catabolic process"/>
    <property type="evidence" value="ECO:0007669"/>
    <property type="project" value="TreeGrafter"/>
</dbReference>
<dbReference type="AlphaFoldDB" id="A0A2A2SD69"/>
<dbReference type="CDD" id="cd07324">
    <property type="entry name" value="M48C_Oma1-like"/>
    <property type="match status" value="1"/>
</dbReference>
<keyword evidence="4" id="KW-0378">Hydrolase</keyword>
<dbReference type="InterPro" id="IPR051156">
    <property type="entry name" value="Mito/Outer_Membr_Metalloprot"/>
</dbReference>
<proteinExistence type="predicted"/>
<feature type="domain" description="Peptidase M48" evidence="8">
    <location>
        <begin position="31"/>
        <end position="220"/>
    </location>
</feature>
<dbReference type="InterPro" id="IPR011990">
    <property type="entry name" value="TPR-like_helical_dom_sf"/>
</dbReference>
<dbReference type="Pfam" id="PF01435">
    <property type="entry name" value="Peptidase_M48"/>
    <property type="match status" value="1"/>
</dbReference>
<evidence type="ECO:0000256" key="7">
    <source>
        <dbReference type="SAM" id="SignalP"/>
    </source>
</evidence>
<dbReference type="GO" id="GO:0004222">
    <property type="term" value="F:metalloendopeptidase activity"/>
    <property type="evidence" value="ECO:0007669"/>
    <property type="project" value="InterPro"/>
</dbReference>
<evidence type="ECO:0000259" key="8">
    <source>
        <dbReference type="Pfam" id="PF01435"/>
    </source>
</evidence>
<organism evidence="9 10">
    <name type="scientific">Sphingomonas lenta</name>
    <dbReference type="NCBI Taxonomy" id="1141887"/>
    <lineage>
        <taxon>Bacteria</taxon>
        <taxon>Pseudomonadati</taxon>
        <taxon>Pseudomonadota</taxon>
        <taxon>Alphaproteobacteria</taxon>
        <taxon>Sphingomonadales</taxon>
        <taxon>Sphingomonadaceae</taxon>
        <taxon>Sphingomonas</taxon>
    </lineage>
</organism>
<dbReference type="Proteomes" id="UP000218151">
    <property type="component" value="Unassembled WGS sequence"/>
</dbReference>
<dbReference type="EMBL" id="NSLI01000004">
    <property type="protein sequence ID" value="PAX07234.1"/>
    <property type="molecule type" value="Genomic_DNA"/>
</dbReference>
<evidence type="ECO:0000256" key="3">
    <source>
        <dbReference type="ARBA" id="ARBA00022723"/>
    </source>
</evidence>
<reference evidence="10" key="1">
    <citation type="submission" date="2017-09" db="EMBL/GenBank/DDBJ databases">
        <authorList>
            <person name="Feng G."/>
            <person name="Zhu H."/>
        </authorList>
    </citation>
    <scope>NUCLEOTIDE SEQUENCE [LARGE SCALE GENOMIC DNA]</scope>
    <source>
        <strain evidence="10">1PNM-20</strain>
    </source>
</reference>
<keyword evidence="6" id="KW-0482">Metalloprotease</keyword>
<keyword evidence="5" id="KW-0862">Zinc</keyword>
<evidence type="ECO:0000313" key="10">
    <source>
        <dbReference type="Proteomes" id="UP000218151"/>
    </source>
</evidence>
<dbReference type="InterPro" id="IPR001915">
    <property type="entry name" value="Peptidase_M48"/>
</dbReference>
<dbReference type="GO" id="GO:0016020">
    <property type="term" value="C:membrane"/>
    <property type="evidence" value="ECO:0007669"/>
    <property type="project" value="TreeGrafter"/>
</dbReference>
<comment type="cofactor">
    <cofactor evidence="1">
        <name>Zn(2+)</name>
        <dbReference type="ChEBI" id="CHEBI:29105"/>
    </cofactor>
</comment>
<evidence type="ECO:0000256" key="1">
    <source>
        <dbReference type="ARBA" id="ARBA00001947"/>
    </source>
</evidence>
<dbReference type="SUPFAM" id="SSF48452">
    <property type="entry name" value="TPR-like"/>
    <property type="match status" value="1"/>
</dbReference>
<evidence type="ECO:0000313" key="9">
    <source>
        <dbReference type="EMBL" id="PAX07234.1"/>
    </source>
</evidence>
<keyword evidence="2" id="KW-0645">Protease</keyword>
<dbReference type="PANTHER" id="PTHR22726:SF1">
    <property type="entry name" value="METALLOENDOPEPTIDASE OMA1, MITOCHONDRIAL"/>
    <property type="match status" value="1"/>
</dbReference>
<sequence length="447" mass="47760">MKRFLGLFAAAVLLSAQPAWAQSILRDAETEALLHDMSAPLITAAGLSPRDVKIVLINDEAVNAFVAGGQIVYVNSGTIQAADSANEVQGVIAHELGHITGGHVPLSDRMFSGATGISLLTMVLGLAAIAAGGGEAGAGILAAGQQAAMGNLLAFSRQQEASTDAAGARYLQTAGITGKGYLTFFGKLQKQEYRYGITRKDSFMLSHPTSGERIATLTETLQASPAWNKPSDAAIEERFRRVRAKLAGYVNTPERTLREYPESDNSVYARYARAYAWHKAGHPAKANAEADALVAKQPNDPYFLEVKGQILLESGRPAEALAPLRAATEGSRNNPLIATTFGHALIATENRANYPEAVRVLRTAVARDDQNPFAWYQLGTVYELTGDSARAALATAERASMMGDSRTAVARARFAMANIPANSSDWIRAQDIAMTAGNAISDERKRR</sequence>
<evidence type="ECO:0000256" key="4">
    <source>
        <dbReference type="ARBA" id="ARBA00022801"/>
    </source>
</evidence>
<dbReference type="RefSeq" id="WP_095999058.1">
    <property type="nucleotide sequence ID" value="NZ_NSLI01000004.1"/>
</dbReference>
<dbReference type="OrthoDB" id="9814887at2"/>
<feature type="signal peptide" evidence="7">
    <location>
        <begin position="1"/>
        <end position="21"/>
    </location>
</feature>
<dbReference type="Gene3D" id="1.25.40.10">
    <property type="entry name" value="Tetratricopeptide repeat domain"/>
    <property type="match status" value="1"/>
</dbReference>